<keyword evidence="7" id="KW-1185">Reference proteome</keyword>
<dbReference type="InterPro" id="IPR009051">
    <property type="entry name" value="Helical_ferredxn"/>
</dbReference>
<dbReference type="PROSITE" id="PS51379">
    <property type="entry name" value="4FE4S_FER_2"/>
    <property type="match status" value="2"/>
</dbReference>
<dbReference type="STRING" id="589865.DaAHT2_2576"/>
<dbReference type="SUPFAM" id="SSF46548">
    <property type="entry name" value="alpha-helical ferredoxin"/>
    <property type="match status" value="1"/>
</dbReference>
<dbReference type="GO" id="GO:0051536">
    <property type="term" value="F:iron-sulfur cluster binding"/>
    <property type="evidence" value="ECO:0007669"/>
    <property type="project" value="UniProtKB-KW"/>
</dbReference>
<organism evidence="6 7">
    <name type="scientific">Desulfurivibrio alkaliphilus (strain DSM 19089 / UNIQEM U267 / AHT2)</name>
    <dbReference type="NCBI Taxonomy" id="589865"/>
    <lineage>
        <taxon>Bacteria</taxon>
        <taxon>Pseudomonadati</taxon>
        <taxon>Thermodesulfobacteriota</taxon>
        <taxon>Desulfobulbia</taxon>
        <taxon>Desulfobulbales</taxon>
        <taxon>Desulfobulbaceae</taxon>
        <taxon>Desulfurivibrio</taxon>
    </lineage>
</organism>
<dbReference type="eggNOG" id="COG1148">
    <property type="taxonomic scope" value="Bacteria"/>
</dbReference>
<keyword evidence="3" id="KW-0408">Iron</keyword>
<dbReference type="GO" id="GO:0046872">
    <property type="term" value="F:metal ion binding"/>
    <property type="evidence" value="ECO:0007669"/>
    <property type="project" value="UniProtKB-KW"/>
</dbReference>
<dbReference type="AlphaFoldDB" id="D6Z0Y0"/>
<dbReference type="PRINTS" id="PR00419">
    <property type="entry name" value="ADXRDTASE"/>
</dbReference>
<dbReference type="InterPro" id="IPR028261">
    <property type="entry name" value="DPD_II"/>
</dbReference>
<dbReference type="InParanoid" id="D6Z0Y0"/>
<evidence type="ECO:0000313" key="7">
    <source>
        <dbReference type="Proteomes" id="UP000001508"/>
    </source>
</evidence>
<protein>
    <submittedName>
        <fullName evidence="6">FAD-dependent pyridine nucleotide-disulfide oxidoreductase</fullName>
    </submittedName>
</protein>
<dbReference type="RefSeq" id="WP_013164750.1">
    <property type="nucleotide sequence ID" value="NC_014216.1"/>
</dbReference>
<evidence type="ECO:0000256" key="3">
    <source>
        <dbReference type="ARBA" id="ARBA00023004"/>
    </source>
</evidence>
<dbReference type="InterPro" id="IPR023753">
    <property type="entry name" value="FAD/NAD-binding_dom"/>
</dbReference>
<dbReference type="Pfam" id="PF00037">
    <property type="entry name" value="Fer4"/>
    <property type="match status" value="1"/>
</dbReference>
<evidence type="ECO:0000256" key="1">
    <source>
        <dbReference type="ARBA" id="ARBA00022723"/>
    </source>
</evidence>
<sequence>MTYPQHNVPTESEPWPPCRRACPVHADVRSYVNLAGQGKYAEALAVIRRRLPYAAVCGRICHHPCEANCRRREVDGAVAIREIKRFVAEHPEQANLPVTPGMGERQRVAVIGGGPAGLSAALELARRGYRPTVFEKEPKAGGIPAVAIPDYRLPKEVLQRDIDWILGHGVELQTGVQIGTDRSIKELHRQGFAAVIIAVGLSTSRLLPLPGVDQPGVYGALDFLRAVTAGRQLAIGREILVIGGGNVACDTARTALRLGGGLRVKLLCLESETEMPALPEEIDEAREEGIELLTRRGPLAIETAAGRISGLRHRRVRRVFNDQGQFAPEFDDSDQQTTTCDTVIFAIGQALEQDFIKGSGLKLDQRGRLPCDPASRQTSVPWIFAAGEAISPPGSVVEACAHGKRTAEAVDQYLRGEAICPPPEPPPALERLAPATAEQVARFPRVNLATRQAARRKQDFAPYVATISEEQAVSEARRCLECGNGARVTADRCVKCLNCVRLCPYQAPRIEQVALINRERCLACGICHGACPTGAIKMAGGTPEQLAAELPQLLAQLTGSGPKTVAYVCSRATGALACLQAATAPAADNCARICLPHPGQLDDRQLLHTLEAGADTVLVLLGPEEEEAHRQARRRLHGQVARLRHDLAALGMNPEKIQVLETTGDDQRQLLQAEPQSLSRQP</sequence>
<evidence type="ECO:0000259" key="5">
    <source>
        <dbReference type="PROSITE" id="PS51379"/>
    </source>
</evidence>
<dbReference type="HOGENOM" id="CLU_000422_3_4_7"/>
<dbReference type="Pfam" id="PF07992">
    <property type="entry name" value="Pyr_redox_2"/>
    <property type="match status" value="1"/>
</dbReference>
<dbReference type="InterPro" id="IPR017900">
    <property type="entry name" value="4Fe4S_Fe_S_CS"/>
</dbReference>
<dbReference type="eggNOG" id="COG0493">
    <property type="taxonomic scope" value="Bacteria"/>
</dbReference>
<dbReference type="OrthoDB" id="9803192at2"/>
<dbReference type="PANTHER" id="PTHR42783:SF3">
    <property type="entry name" value="GLUTAMATE SYNTHASE [NADPH] SMALL CHAIN-RELATED"/>
    <property type="match status" value="1"/>
</dbReference>
<dbReference type="SUPFAM" id="SSF51971">
    <property type="entry name" value="Nucleotide-binding domain"/>
    <property type="match status" value="2"/>
</dbReference>
<proteinExistence type="predicted"/>
<accession>D6Z0Y0</accession>
<dbReference type="Pfam" id="PF02662">
    <property type="entry name" value="FlpD"/>
    <property type="match status" value="1"/>
</dbReference>
<dbReference type="Gene3D" id="3.50.50.60">
    <property type="entry name" value="FAD/NAD(P)-binding domain"/>
    <property type="match status" value="2"/>
</dbReference>
<feature type="domain" description="4Fe-4S ferredoxin-type" evidence="5">
    <location>
        <begin position="512"/>
        <end position="541"/>
    </location>
</feature>
<dbReference type="KEGG" id="dak:DaAHT2_2576"/>
<dbReference type="Gene3D" id="3.30.70.20">
    <property type="match status" value="1"/>
</dbReference>
<dbReference type="InterPro" id="IPR017896">
    <property type="entry name" value="4Fe4S_Fe-S-bd"/>
</dbReference>
<gene>
    <name evidence="6" type="ordered locus">DaAHT2_2576</name>
</gene>
<dbReference type="EMBL" id="CP001940">
    <property type="protein sequence ID" value="ADH87240.1"/>
    <property type="molecule type" value="Genomic_DNA"/>
</dbReference>
<keyword evidence="1" id="KW-0479">Metal-binding</keyword>
<name>D6Z0Y0_DESAT</name>
<feature type="domain" description="4Fe-4S ferredoxin-type" evidence="5">
    <location>
        <begin position="484"/>
        <end position="511"/>
    </location>
</feature>
<dbReference type="Gene3D" id="1.10.1060.10">
    <property type="entry name" value="Alpha-helical ferredoxin"/>
    <property type="match status" value="1"/>
</dbReference>
<keyword evidence="4" id="KW-0411">Iron-sulfur</keyword>
<dbReference type="PROSITE" id="PS00198">
    <property type="entry name" value="4FE4S_FER_1"/>
    <property type="match status" value="1"/>
</dbReference>
<dbReference type="InterPro" id="IPR036188">
    <property type="entry name" value="FAD/NAD-bd_sf"/>
</dbReference>
<dbReference type="PANTHER" id="PTHR42783">
    <property type="entry name" value="GLUTAMATE SYNTHASE [NADPH] SMALL CHAIN"/>
    <property type="match status" value="1"/>
</dbReference>
<evidence type="ECO:0000256" key="4">
    <source>
        <dbReference type="ARBA" id="ARBA00023014"/>
    </source>
</evidence>
<keyword evidence="2" id="KW-0560">Oxidoreductase</keyword>
<dbReference type="InterPro" id="IPR003813">
    <property type="entry name" value="MvhD/FlpD"/>
</dbReference>
<evidence type="ECO:0000256" key="2">
    <source>
        <dbReference type="ARBA" id="ARBA00023002"/>
    </source>
</evidence>
<evidence type="ECO:0000313" key="6">
    <source>
        <dbReference type="EMBL" id="ADH87240.1"/>
    </source>
</evidence>
<dbReference type="GO" id="GO:0016491">
    <property type="term" value="F:oxidoreductase activity"/>
    <property type="evidence" value="ECO:0007669"/>
    <property type="project" value="UniProtKB-KW"/>
</dbReference>
<dbReference type="Proteomes" id="UP000001508">
    <property type="component" value="Chromosome"/>
</dbReference>
<dbReference type="Pfam" id="PF14691">
    <property type="entry name" value="Fer4_20"/>
    <property type="match status" value="1"/>
</dbReference>
<dbReference type="SUPFAM" id="SSF54862">
    <property type="entry name" value="4Fe-4S ferredoxins"/>
    <property type="match status" value="1"/>
</dbReference>
<reference evidence="7" key="1">
    <citation type="submission" date="2010-02" db="EMBL/GenBank/DDBJ databases">
        <title>Complete sequence of Desulfurivibrio alkaliphilus AHT2.</title>
        <authorList>
            <consortium name="US DOE Joint Genome Institute"/>
            <person name="Pitluck S."/>
            <person name="Chertkov O."/>
            <person name="Detter J.C."/>
            <person name="Han C."/>
            <person name="Tapia R."/>
            <person name="Larimer F."/>
            <person name="Land M."/>
            <person name="Hauser L."/>
            <person name="Kyrpides N."/>
            <person name="Mikhailova N."/>
            <person name="Sorokin D.Y."/>
            <person name="Muyzer G."/>
            <person name="Woyke T."/>
        </authorList>
    </citation>
    <scope>NUCLEOTIDE SEQUENCE [LARGE SCALE GENOMIC DNA]</scope>
    <source>
        <strain evidence="7">DSM 19089 / UNIQEM U267 / AHT2</strain>
    </source>
</reference>